<evidence type="ECO:0000313" key="3">
    <source>
        <dbReference type="EMBL" id="MPY12194.1"/>
    </source>
</evidence>
<dbReference type="SUPFAM" id="SSF50346">
    <property type="entry name" value="PRC-barrel domain"/>
    <property type="match status" value="1"/>
</dbReference>
<dbReference type="InterPro" id="IPR011033">
    <property type="entry name" value="PRC_barrel-like_sf"/>
</dbReference>
<keyword evidence="4" id="KW-1185">Reference proteome</keyword>
<dbReference type="PANTHER" id="PTHR38463">
    <property type="entry name" value="STRESS RESPONSE PROTEIN YSNF"/>
    <property type="match status" value="1"/>
</dbReference>
<dbReference type="InterPro" id="IPR052967">
    <property type="entry name" value="Stress_Response_Assoc"/>
</dbReference>
<organism evidence="3 4">
    <name type="scientific">Arthrobacter bussei</name>
    <dbReference type="NCBI Taxonomy" id="2594179"/>
    <lineage>
        <taxon>Bacteria</taxon>
        <taxon>Bacillati</taxon>
        <taxon>Actinomycetota</taxon>
        <taxon>Actinomycetes</taxon>
        <taxon>Micrococcales</taxon>
        <taxon>Micrococcaceae</taxon>
        <taxon>Arthrobacter</taxon>
    </lineage>
</organism>
<dbReference type="AlphaFoldDB" id="A0A7X1NSF6"/>
<dbReference type="Pfam" id="PF09557">
    <property type="entry name" value="DUF2382"/>
    <property type="match status" value="1"/>
</dbReference>
<name>A0A7X1NSF6_9MICC</name>
<dbReference type="Proteomes" id="UP000326464">
    <property type="component" value="Unassembled WGS sequence"/>
</dbReference>
<protein>
    <submittedName>
        <fullName evidence="3">DUF2382 domain-containing protein</fullName>
    </submittedName>
</protein>
<sequence length="292" mass="32267">MITLDQMKDSMNAGGNVLSEDGAVLGPMGHLYVDDATGEPSWVTITTHASGEPESFAPLRDAVLDGNDVRLPYPHGTVHSSPKMSQDGHLSPEEEQHLLRYYGLMAPKDETLAETPATGGNRSSRSDAFAGRAEQPRRDEGLRRGAGPGGTDDDGDLAMTRSEEQLRVGTELRETERVRLVKRVVTEDVTMTVQIRREELVVERVPVSDGKPLYDDGSGTFSKAERERLYSAVETAFSGDVVELVLYEEKPRVEMDVVPIERVRVSREAHTHEETVGGQVRKEVIETERIEL</sequence>
<evidence type="ECO:0000313" key="4">
    <source>
        <dbReference type="Proteomes" id="UP000326464"/>
    </source>
</evidence>
<dbReference type="RefSeq" id="WP_152817050.1">
    <property type="nucleotide sequence ID" value="NZ_VJXX01000007.1"/>
</dbReference>
<feature type="domain" description="DUF2382" evidence="2">
    <location>
        <begin position="159"/>
        <end position="286"/>
    </location>
</feature>
<dbReference type="InterPro" id="IPR019060">
    <property type="entry name" value="DUF2382"/>
</dbReference>
<accession>A0A7X1NSF6</accession>
<proteinExistence type="predicted"/>
<dbReference type="PANTHER" id="PTHR38463:SF1">
    <property type="entry name" value="STRESS RESPONSE PROTEIN YSNF"/>
    <property type="match status" value="1"/>
</dbReference>
<dbReference type="OrthoDB" id="3712018at2"/>
<dbReference type="GO" id="GO:0019684">
    <property type="term" value="P:photosynthesis, light reaction"/>
    <property type="evidence" value="ECO:0007669"/>
    <property type="project" value="InterPro"/>
</dbReference>
<comment type="caution">
    <text evidence="3">The sequence shown here is derived from an EMBL/GenBank/DDBJ whole genome shotgun (WGS) entry which is preliminary data.</text>
</comment>
<dbReference type="InterPro" id="IPR014747">
    <property type="entry name" value="Bac_photo_RC_H_C"/>
</dbReference>
<gene>
    <name evidence="3" type="ORF">FNH21_15990</name>
</gene>
<evidence type="ECO:0000256" key="1">
    <source>
        <dbReference type="SAM" id="MobiDB-lite"/>
    </source>
</evidence>
<dbReference type="GO" id="GO:0030077">
    <property type="term" value="C:plasma membrane light-harvesting complex"/>
    <property type="evidence" value="ECO:0007669"/>
    <property type="project" value="InterPro"/>
</dbReference>
<evidence type="ECO:0000259" key="2">
    <source>
        <dbReference type="Pfam" id="PF09557"/>
    </source>
</evidence>
<dbReference type="EMBL" id="VJXX01000007">
    <property type="protein sequence ID" value="MPY12194.1"/>
    <property type="molecule type" value="Genomic_DNA"/>
</dbReference>
<dbReference type="Gene3D" id="3.90.50.10">
    <property type="entry name" value="Photosynthetic Reaction Center, subunit H, domain 2"/>
    <property type="match status" value="1"/>
</dbReference>
<feature type="region of interest" description="Disordered" evidence="1">
    <location>
        <begin position="112"/>
        <end position="169"/>
    </location>
</feature>
<reference evidence="4" key="1">
    <citation type="submission" date="2019-07" db="EMBL/GenBank/DDBJ databases">
        <title>Arthrobacter KR32 sp. nov., isolated from mountain cheese made of cows milk.</title>
        <authorList>
            <person name="Flegler A."/>
        </authorList>
    </citation>
    <scope>NUCLEOTIDE SEQUENCE [LARGE SCALE GENOMIC DNA]</scope>
    <source>
        <strain evidence="4">KR32</strain>
    </source>
</reference>
<feature type="compositionally biased region" description="Basic and acidic residues" evidence="1">
    <location>
        <begin position="134"/>
        <end position="143"/>
    </location>
</feature>